<keyword evidence="2" id="KW-1185">Reference proteome</keyword>
<comment type="caution">
    <text evidence="1">The sequence shown here is derived from an EMBL/GenBank/DDBJ whole genome shotgun (WGS) entry which is preliminary data.</text>
</comment>
<dbReference type="Proteomes" id="UP000827976">
    <property type="component" value="Chromosome 11"/>
</dbReference>
<evidence type="ECO:0000313" key="2">
    <source>
        <dbReference type="Proteomes" id="UP000827976"/>
    </source>
</evidence>
<reference evidence="2" key="1">
    <citation type="journal article" date="2022" name="Nat. Commun.">
        <title>Chromosome evolution and the genetic basis of agronomically important traits in greater yam.</title>
        <authorList>
            <person name="Bredeson J.V."/>
            <person name="Lyons J.B."/>
            <person name="Oniyinde I.O."/>
            <person name="Okereke N.R."/>
            <person name="Kolade O."/>
            <person name="Nnabue I."/>
            <person name="Nwadili C.O."/>
            <person name="Hribova E."/>
            <person name="Parker M."/>
            <person name="Nwogha J."/>
            <person name="Shu S."/>
            <person name="Carlson J."/>
            <person name="Kariba R."/>
            <person name="Muthemba S."/>
            <person name="Knop K."/>
            <person name="Barton G.J."/>
            <person name="Sherwood A.V."/>
            <person name="Lopez-Montes A."/>
            <person name="Asiedu R."/>
            <person name="Jamnadass R."/>
            <person name="Muchugi A."/>
            <person name="Goodstein D."/>
            <person name="Egesi C.N."/>
            <person name="Featherston J."/>
            <person name="Asfaw A."/>
            <person name="Simpson G.G."/>
            <person name="Dolezel J."/>
            <person name="Hendre P.S."/>
            <person name="Van Deynze A."/>
            <person name="Kumar P.L."/>
            <person name="Obidiegwu J.E."/>
            <person name="Bhattacharjee R."/>
            <person name="Rokhsar D.S."/>
        </authorList>
    </citation>
    <scope>NUCLEOTIDE SEQUENCE [LARGE SCALE GENOMIC DNA]</scope>
    <source>
        <strain evidence="2">cv. TDa95/00328</strain>
    </source>
</reference>
<gene>
    <name evidence="1" type="ORF">IHE45_11G083800</name>
</gene>
<organism evidence="1 2">
    <name type="scientific">Dioscorea alata</name>
    <name type="common">Purple yam</name>
    <dbReference type="NCBI Taxonomy" id="55571"/>
    <lineage>
        <taxon>Eukaryota</taxon>
        <taxon>Viridiplantae</taxon>
        <taxon>Streptophyta</taxon>
        <taxon>Embryophyta</taxon>
        <taxon>Tracheophyta</taxon>
        <taxon>Spermatophyta</taxon>
        <taxon>Magnoliopsida</taxon>
        <taxon>Liliopsida</taxon>
        <taxon>Dioscoreales</taxon>
        <taxon>Dioscoreaceae</taxon>
        <taxon>Dioscorea</taxon>
    </lineage>
</organism>
<sequence length="189" mass="21789">MKGVNLLILRHSIGDNTINKEFKTNDAEKFKRRTLGYFLYEEPCLADENETMPLKKASKTLADMFFLHECKSPEEESIQIKDNRESSVDESRVLKELHDVDKHVRAVLEASGINYNETSDRLRQSCQMLEPILFGEIKLSNKPSGEQKLLFDGINEVLREIHSMLFCCLSNPRPKSIGQNFIQELEQDP</sequence>
<evidence type="ECO:0000313" key="1">
    <source>
        <dbReference type="EMBL" id="KAH7669522.1"/>
    </source>
</evidence>
<proteinExistence type="predicted"/>
<protein>
    <submittedName>
        <fullName evidence="1">Uncharacterized protein</fullName>
    </submittedName>
</protein>
<accession>A0ACB7V7H4</accession>
<name>A0ACB7V7H4_DIOAL</name>
<dbReference type="EMBL" id="CM037021">
    <property type="protein sequence ID" value="KAH7669522.1"/>
    <property type="molecule type" value="Genomic_DNA"/>
</dbReference>